<proteinExistence type="predicted"/>
<gene>
    <name evidence="1" type="primary">NAS-30_2</name>
    <name evidence="1" type="ORF">KIN20_016436</name>
</gene>
<evidence type="ECO:0000313" key="1">
    <source>
        <dbReference type="EMBL" id="KAJ1358123.1"/>
    </source>
</evidence>
<organism evidence="1 2">
    <name type="scientific">Parelaphostrongylus tenuis</name>
    <name type="common">Meningeal worm</name>
    <dbReference type="NCBI Taxonomy" id="148309"/>
    <lineage>
        <taxon>Eukaryota</taxon>
        <taxon>Metazoa</taxon>
        <taxon>Ecdysozoa</taxon>
        <taxon>Nematoda</taxon>
        <taxon>Chromadorea</taxon>
        <taxon>Rhabditida</taxon>
        <taxon>Rhabditina</taxon>
        <taxon>Rhabditomorpha</taxon>
        <taxon>Strongyloidea</taxon>
        <taxon>Metastrongylidae</taxon>
        <taxon>Parelaphostrongylus</taxon>
    </lineage>
</organism>
<reference evidence="1" key="1">
    <citation type="submission" date="2021-06" db="EMBL/GenBank/DDBJ databases">
        <title>Parelaphostrongylus tenuis whole genome reference sequence.</title>
        <authorList>
            <person name="Garwood T.J."/>
            <person name="Larsen P.A."/>
            <person name="Fountain-Jones N.M."/>
            <person name="Garbe J.R."/>
            <person name="Macchietto M.G."/>
            <person name="Kania S.A."/>
            <person name="Gerhold R.W."/>
            <person name="Richards J.E."/>
            <person name="Wolf T.M."/>
        </authorList>
    </citation>
    <scope>NUCLEOTIDE SEQUENCE</scope>
    <source>
        <strain evidence="1">MNPRO001-30</strain>
        <tissue evidence="1">Meninges</tissue>
    </source>
</reference>
<protein>
    <submittedName>
        <fullName evidence="1">Astacin (Peptidase M12A)</fullName>
    </submittedName>
</protein>
<sequence>MTVAQKEKCARVSHPHLGRYSREPGFSNDFDIGGEERVIINNPHKHSDANAVITCAVACPKKQFFSGVVNSVKLLDSSRLGQPPPQPQIHWNWAAPTAQPLVPSTHAITVPTLPPPEIPRADPKLLAHNTARMIREIASFSDVHHGANDDYGAVQKLMEAFFVAMTDPKTPPTAQDAASAADLFKPQYDGTELGANRPLTNKLFESDMVLTVEQMKAVVLASTAQRRRRFRRLKRKVITGAVYRWPKAPIHIASKKVMVLFECRTNWWIPDDLDWLRLRRCGSR</sequence>
<keyword evidence="2" id="KW-1185">Reference proteome</keyword>
<dbReference type="AlphaFoldDB" id="A0AAD5QMY3"/>
<dbReference type="EMBL" id="JAHQIW010003299">
    <property type="protein sequence ID" value="KAJ1358123.1"/>
    <property type="molecule type" value="Genomic_DNA"/>
</dbReference>
<accession>A0AAD5QMY3</accession>
<dbReference type="Proteomes" id="UP001196413">
    <property type="component" value="Unassembled WGS sequence"/>
</dbReference>
<comment type="caution">
    <text evidence="1">The sequence shown here is derived from an EMBL/GenBank/DDBJ whole genome shotgun (WGS) entry which is preliminary data.</text>
</comment>
<name>A0AAD5QMY3_PARTN</name>
<evidence type="ECO:0000313" key="2">
    <source>
        <dbReference type="Proteomes" id="UP001196413"/>
    </source>
</evidence>